<accession>A0ABQ6FC66</accession>
<dbReference type="InterPro" id="IPR000515">
    <property type="entry name" value="MetI-like"/>
</dbReference>
<keyword evidence="3 8" id="KW-0813">Transport</keyword>
<keyword evidence="4" id="KW-1003">Cell membrane</keyword>
<evidence type="ECO:0000256" key="4">
    <source>
        <dbReference type="ARBA" id="ARBA00022475"/>
    </source>
</evidence>
<evidence type="ECO:0000259" key="9">
    <source>
        <dbReference type="PROSITE" id="PS50928"/>
    </source>
</evidence>
<evidence type="ECO:0000256" key="2">
    <source>
        <dbReference type="ARBA" id="ARBA00010072"/>
    </source>
</evidence>
<feature type="domain" description="ABC transmembrane type-1" evidence="9">
    <location>
        <begin position="58"/>
        <end position="259"/>
    </location>
</feature>
<dbReference type="NCBIfam" id="TIGR01726">
    <property type="entry name" value="HEQRo_perm_3TM"/>
    <property type="match status" value="1"/>
</dbReference>
<evidence type="ECO:0000256" key="6">
    <source>
        <dbReference type="ARBA" id="ARBA00022989"/>
    </source>
</evidence>
<evidence type="ECO:0000256" key="5">
    <source>
        <dbReference type="ARBA" id="ARBA00022692"/>
    </source>
</evidence>
<dbReference type="InterPro" id="IPR010065">
    <property type="entry name" value="AA_ABC_transptr_permease_3TM"/>
</dbReference>
<evidence type="ECO:0000256" key="1">
    <source>
        <dbReference type="ARBA" id="ARBA00004429"/>
    </source>
</evidence>
<keyword evidence="6 8" id="KW-1133">Transmembrane helix</keyword>
<organism evidence="10 11">
    <name type="scientific">Zoogloea oryzae</name>
    <dbReference type="NCBI Taxonomy" id="310767"/>
    <lineage>
        <taxon>Bacteria</taxon>
        <taxon>Pseudomonadati</taxon>
        <taxon>Pseudomonadota</taxon>
        <taxon>Betaproteobacteria</taxon>
        <taxon>Rhodocyclales</taxon>
        <taxon>Zoogloeaceae</taxon>
        <taxon>Zoogloea</taxon>
    </lineage>
</organism>
<keyword evidence="7 8" id="KW-0472">Membrane</keyword>
<feature type="transmembrane region" description="Helical" evidence="8">
    <location>
        <begin position="62"/>
        <end position="82"/>
    </location>
</feature>
<evidence type="ECO:0000313" key="10">
    <source>
        <dbReference type="EMBL" id="GLT23200.1"/>
    </source>
</evidence>
<dbReference type="InterPro" id="IPR043429">
    <property type="entry name" value="ArtM/GltK/GlnP/TcyL/YhdX-like"/>
</dbReference>
<dbReference type="Proteomes" id="UP001157167">
    <property type="component" value="Unassembled WGS sequence"/>
</dbReference>
<evidence type="ECO:0000313" key="11">
    <source>
        <dbReference type="Proteomes" id="UP001157167"/>
    </source>
</evidence>
<comment type="similarity">
    <text evidence="2">Belongs to the binding-protein-dependent transport system permease family. HisMQ subfamily.</text>
</comment>
<dbReference type="CDD" id="cd06261">
    <property type="entry name" value="TM_PBP2"/>
    <property type="match status" value="1"/>
</dbReference>
<evidence type="ECO:0000256" key="3">
    <source>
        <dbReference type="ARBA" id="ARBA00022448"/>
    </source>
</evidence>
<feature type="transmembrane region" description="Helical" evidence="8">
    <location>
        <begin position="94"/>
        <end position="116"/>
    </location>
</feature>
<gene>
    <name evidence="10" type="primary">gltJ</name>
    <name evidence="10" type="ORF">GCM10007933_26630</name>
</gene>
<dbReference type="PROSITE" id="PS50928">
    <property type="entry name" value="ABC_TM1"/>
    <property type="match status" value="1"/>
</dbReference>
<proteinExistence type="inferred from homology"/>
<sequence length="275" mass="30334">MGWRHTLQSPPAHSPLPITHYPPPTSHQAMSYNWNWSIFSSPVPTGETTYLGWMLAGLQTTVALSLSAWVIALLLGSLMGVLRTVPHKGLSRLAGAYVEIFRNIPLLVQLFIWYFVLPELLPFGLGDAFKQKLNPLTQQFVAAMVCLAFFTSARVCEQVRSGIDALPRGQKSAGLALGFTLGQTYRHVLLPMAFRLIVPPLTSEFLNIFKNSAVCSTIGLLELAAQGRQLVDYTAQPYESFIAVTVLYLLINVVVMSLMRVVEARTRVPGYIGGK</sequence>
<reference evidence="11" key="1">
    <citation type="journal article" date="2019" name="Int. J. Syst. Evol. Microbiol.">
        <title>The Global Catalogue of Microorganisms (GCM) 10K type strain sequencing project: providing services to taxonomists for standard genome sequencing and annotation.</title>
        <authorList>
            <consortium name="The Broad Institute Genomics Platform"/>
            <consortium name="The Broad Institute Genome Sequencing Center for Infectious Disease"/>
            <person name="Wu L."/>
            <person name="Ma J."/>
        </authorList>
    </citation>
    <scope>NUCLEOTIDE SEQUENCE [LARGE SCALE GENOMIC DNA]</scope>
    <source>
        <strain evidence="11">NBRC 102407</strain>
    </source>
</reference>
<protein>
    <submittedName>
        <fullName evidence="10">Glutamate/aspartate ABC transporter permease</fullName>
    </submittedName>
</protein>
<comment type="subcellular location">
    <subcellularLocation>
        <location evidence="1">Cell inner membrane</location>
        <topology evidence="1">Multi-pass membrane protein</topology>
    </subcellularLocation>
    <subcellularLocation>
        <location evidence="8">Cell membrane</location>
        <topology evidence="8">Multi-pass membrane protein</topology>
    </subcellularLocation>
</comment>
<dbReference type="SUPFAM" id="SSF161098">
    <property type="entry name" value="MetI-like"/>
    <property type="match status" value="1"/>
</dbReference>
<keyword evidence="11" id="KW-1185">Reference proteome</keyword>
<dbReference type="Pfam" id="PF00528">
    <property type="entry name" value="BPD_transp_1"/>
    <property type="match status" value="1"/>
</dbReference>
<name>A0ABQ6FC66_9RHOO</name>
<dbReference type="EMBL" id="BSPX01000040">
    <property type="protein sequence ID" value="GLT23200.1"/>
    <property type="molecule type" value="Genomic_DNA"/>
</dbReference>
<dbReference type="Gene3D" id="1.10.3720.10">
    <property type="entry name" value="MetI-like"/>
    <property type="match status" value="1"/>
</dbReference>
<feature type="transmembrane region" description="Helical" evidence="8">
    <location>
        <begin position="240"/>
        <end position="259"/>
    </location>
</feature>
<keyword evidence="5 8" id="KW-0812">Transmembrane</keyword>
<comment type="caution">
    <text evidence="10">The sequence shown here is derived from an EMBL/GenBank/DDBJ whole genome shotgun (WGS) entry which is preliminary data.</text>
</comment>
<evidence type="ECO:0000256" key="7">
    <source>
        <dbReference type="ARBA" id="ARBA00023136"/>
    </source>
</evidence>
<dbReference type="PANTHER" id="PTHR30614">
    <property type="entry name" value="MEMBRANE COMPONENT OF AMINO ACID ABC TRANSPORTER"/>
    <property type="match status" value="1"/>
</dbReference>
<dbReference type="InterPro" id="IPR035906">
    <property type="entry name" value="MetI-like_sf"/>
</dbReference>
<evidence type="ECO:0000256" key="8">
    <source>
        <dbReference type="RuleBase" id="RU363032"/>
    </source>
</evidence>
<dbReference type="PANTHER" id="PTHR30614:SF42">
    <property type="entry name" value="GLUTAMATE_ASPARTATE IMPORT PERMEASE PROTEIN GLTJ"/>
    <property type="match status" value="1"/>
</dbReference>